<dbReference type="InterPro" id="IPR013598">
    <property type="entry name" value="Exportin-1/Importin-b-like"/>
</dbReference>
<dbReference type="Proteomes" id="UP001642484">
    <property type="component" value="Unassembled WGS sequence"/>
</dbReference>
<keyword evidence="4" id="KW-0539">Nucleus</keyword>
<protein>
    <recommendedName>
        <fullName evidence="5">Exportin-1/Importin-beta-like domain-containing protein</fullName>
    </recommendedName>
</protein>
<keyword evidence="7" id="KW-1185">Reference proteome</keyword>
<keyword evidence="3" id="KW-0813">Transport</keyword>
<dbReference type="PANTHER" id="PTHR12363:SF33">
    <property type="entry name" value="IMPORTIN-13"/>
    <property type="match status" value="1"/>
</dbReference>
<dbReference type="InterPro" id="IPR016024">
    <property type="entry name" value="ARM-type_fold"/>
</dbReference>
<dbReference type="EMBL" id="CAXAMN010014335">
    <property type="protein sequence ID" value="CAK9043047.1"/>
    <property type="molecule type" value="Genomic_DNA"/>
</dbReference>
<comment type="caution">
    <text evidence="6">The sequence shown here is derived from an EMBL/GenBank/DDBJ whole genome shotgun (WGS) entry which is preliminary data.</text>
</comment>
<dbReference type="PANTHER" id="PTHR12363">
    <property type="entry name" value="TRANSPORTIN 3 AND IMPORTIN 13"/>
    <property type="match status" value="1"/>
</dbReference>
<proteinExistence type="inferred from homology"/>
<dbReference type="Pfam" id="PF08389">
    <property type="entry name" value="Xpo1"/>
    <property type="match status" value="1"/>
</dbReference>
<comment type="similarity">
    <text evidence="2">Belongs to the importin beta family.</text>
</comment>
<feature type="domain" description="Exportin-1/Importin-beta-like" evidence="5">
    <location>
        <begin position="93"/>
        <end position="195"/>
    </location>
</feature>
<evidence type="ECO:0000313" key="7">
    <source>
        <dbReference type="Proteomes" id="UP001642484"/>
    </source>
</evidence>
<evidence type="ECO:0000256" key="2">
    <source>
        <dbReference type="ARBA" id="ARBA00007991"/>
    </source>
</evidence>
<dbReference type="InterPro" id="IPR011989">
    <property type="entry name" value="ARM-like"/>
</dbReference>
<evidence type="ECO:0000259" key="5">
    <source>
        <dbReference type="Pfam" id="PF08389"/>
    </source>
</evidence>
<organism evidence="6 7">
    <name type="scientific">Durusdinium trenchii</name>
    <dbReference type="NCBI Taxonomy" id="1381693"/>
    <lineage>
        <taxon>Eukaryota</taxon>
        <taxon>Sar</taxon>
        <taxon>Alveolata</taxon>
        <taxon>Dinophyceae</taxon>
        <taxon>Suessiales</taxon>
        <taxon>Symbiodiniaceae</taxon>
        <taxon>Durusdinium</taxon>
    </lineage>
</organism>
<evidence type="ECO:0000256" key="3">
    <source>
        <dbReference type="ARBA" id="ARBA00022448"/>
    </source>
</evidence>
<dbReference type="SUPFAM" id="SSF48371">
    <property type="entry name" value="ARM repeat"/>
    <property type="match status" value="1"/>
</dbReference>
<accession>A0ABP0LV13</accession>
<evidence type="ECO:0000313" key="6">
    <source>
        <dbReference type="EMBL" id="CAK9043047.1"/>
    </source>
</evidence>
<evidence type="ECO:0000256" key="4">
    <source>
        <dbReference type="ARBA" id="ARBA00023242"/>
    </source>
</evidence>
<name>A0ABP0LV13_9DINO</name>
<sequence>MEPLQELARQVELLQNGSPEQVKAASHALAQFQRSRDALRLALPLLRLGGFAAIFGASALAQRARYAAPEDLADWPEVAPELLQHLQSPHLPPAARRQLGAALARCVVSLCDAWPSALQEVLGRLASSQVTTTLEFLQALAEEPFSGRLLVDGSVRSRFLLALKQREPEIFEALNQALQQHMGPASLECAAAWLRAQQLYEEWLPMIGGATSIAGVHPALAALAPVLMEQVPQASHRPELLSPVALLLEAALPLATHPDTARIVGPLLMTLHDLSLQITGDEEALGALLAVLGGAFATPNVALEPPLRAATLDLGMRLMMATGPQSSFEVDVEGGLLGRCFDAWESLASWVDVKTDRNCCGFQAFEKLLQGMPQALQLPEHDGRGRGTWNAQLRPRTAQLLTVWCAVPEAWSRPGQAEQCLGELLKKRTTFVSLEFALSFAAAVAEALAASMDGVGLAANHERIAFTPASLMEALEVGYKVASFWELPQMQDATASSALLQPLEAAVAELIVSMDPWIDVQRYRPESNSFEMLVTCVFQLCRSPHATPAAAEALSVVVSNLAPNLAPMAEGCFGKLKELILGDNQLSSTSREQVAKAALGPLLSELSETVQVRALHSILEPLRVHAPPCEPTPQRISCWRLLFAILAAPTPERPEASLEWLSEHWAWFEVSLMTGDSACEAATTFLETALTRTRGMPACASALLSRALPALANAAILKGSSPALQAVAQLARIFKGGDEHTAPMLALHVLQIAEQLLGKLSKTQDLPPDLFAALLELFVVSLAPRAVRLAPALLGAAVTQAALEQAAQLLEEAVNPKLSCWALLFIGRLPLWLPKEETQQSVRRLLEQTLPKICLAFQRLLAQPVAKDTEVMSTLAEVLISLRKALGLDFDRSLQPFPVAVELLPMLQDPLLTEEWPGGRGRMSHAIQAVPATGM</sequence>
<evidence type="ECO:0000256" key="1">
    <source>
        <dbReference type="ARBA" id="ARBA00004123"/>
    </source>
</evidence>
<comment type="subcellular location">
    <subcellularLocation>
        <location evidence="1">Nucleus</location>
    </subcellularLocation>
</comment>
<reference evidence="6 7" key="1">
    <citation type="submission" date="2024-02" db="EMBL/GenBank/DDBJ databases">
        <authorList>
            <person name="Chen Y."/>
            <person name="Shah S."/>
            <person name="Dougan E. K."/>
            <person name="Thang M."/>
            <person name="Chan C."/>
        </authorList>
    </citation>
    <scope>NUCLEOTIDE SEQUENCE [LARGE SCALE GENOMIC DNA]</scope>
</reference>
<dbReference type="Gene3D" id="1.25.10.10">
    <property type="entry name" value="Leucine-rich Repeat Variant"/>
    <property type="match status" value="1"/>
</dbReference>
<gene>
    <name evidence="6" type="ORF">CCMP2556_LOCUS22836</name>
</gene>
<dbReference type="InterPro" id="IPR051345">
    <property type="entry name" value="Importin_beta-like_NTR"/>
</dbReference>